<evidence type="ECO:0000259" key="7">
    <source>
        <dbReference type="Pfam" id="PF17827"/>
    </source>
</evidence>
<gene>
    <name evidence="5 8" type="primary">prmC</name>
    <name evidence="8" type="ORF">GCM10008179_20770</name>
</gene>
<dbReference type="NCBIfam" id="TIGR03534">
    <property type="entry name" value="RF_mod_PrmC"/>
    <property type="match status" value="1"/>
</dbReference>
<dbReference type="AlphaFoldDB" id="A0A9W6MVH4"/>
<reference evidence="8" key="2">
    <citation type="submission" date="2023-01" db="EMBL/GenBank/DDBJ databases">
        <authorList>
            <person name="Sun Q."/>
            <person name="Evtushenko L."/>
        </authorList>
    </citation>
    <scope>NUCLEOTIDE SEQUENCE</scope>
    <source>
        <strain evidence="8">VKM B-2347</strain>
    </source>
</reference>
<accession>A0A9W6MVH4</accession>
<dbReference type="EC" id="2.1.1.297" evidence="5"/>
<dbReference type="PANTHER" id="PTHR18895">
    <property type="entry name" value="HEMK METHYLTRANSFERASE"/>
    <property type="match status" value="1"/>
</dbReference>
<dbReference type="Gene3D" id="1.10.8.10">
    <property type="entry name" value="DNA helicase RuvA subunit, C-terminal domain"/>
    <property type="match status" value="1"/>
</dbReference>
<protein>
    <recommendedName>
        <fullName evidence="5">Release factor glutamine methyltransferase</fullName>
        <shortName evidence="5">RF MTase</shortName>
        <ecNumber evidence="5">2.1.1.297</ecNumber>
    </recommendedName>
    <alternativeName>
        <fullName evidence="5">N5-glutamine methyltransferase PrmC</fullName>
    </alternativeName>
    <alternativeName>
        <fullName evidence="5">Protein-(glutamine-N5) MTase PrmC</fullName>
    </alternativeName>
    <alternativeName>
        <fullName evidence="5">Protein-glutamine N-methyltransferase PrmC</fullName>
    </alternativeName>
</protein>
<dbReference type="GO" id="GO:0003676">
    <property type="term" value="F:nucleic acid binding"/>
    <property type="evidence" value="ECO:0007669"/>
    <property type="project" value="InterPro"/>
</dbReference>
<comment type="similarity">
    <text evidence="5">Belongs to the protein N5-glutamine methyltransferase family. PrmC subfamily.</text>
</comment>
<dbReference type="PANTHER" id="PTHR18895:SF74">
    <property type="entry name" value="MTRF1L RELEASE FACTOR GLUTAMINE METHYLTRANSFERASE"/>
    <property type="match status" value="1"/>
</dbReference>
<dbReference type="Pfam" id="PF05175">
    <property type="entry name" value="MTS"/>
    <property type="match status" value="1"/>
</dbReference>
<keyword evidence="9" id="KW-1185">Reference proteome</keyword>
<feature type="binding site" evidence="5">
    <location>
        <begin position="121"/>
        <end position="125"/>
    </location>
    <ligand>
        <name>S-adenosyl-L-methionine</name>
        <dbReference type="ChEBI" id="CHEBI:59789"/>
    </ligand>
</feature>
<evidence type="ECO:0000259" key="6">
    <source>
        <dbReference type="Pfam" id="PF05175"/>
    </source>
</evidence>
<dbReference type="Pfam" id="PF17827">
    <property type="entry name" value="PrmC_N"/>
    <property type="match status" value="1"/>
</dbReference>
<feature type="domain" description="Release factor glutamine methyltransferase N-terminal" evidence="7">
    <location>
        <begin position="5"/>
        <end position="75"/>
    </location>
</feature>
<dbReference type="InterPro" id="IPR007848">
    <property type="entry name" value="Small_mtfrase_dom"/>
</dbReference>
<comment type="catalytic activity">
    <reaction evidence="4 5">
        <text>L-glutaminyl-[peptide chain release factor] + S-adenosyl-L-methionine = N(5)-methyl-L-glutaminyl-[peptide chain release factor] + S-adenosyl-L-homocysteine + H(+)</text>
        <dbReference type="Rhea" id="RHEA:42896"/>
        <dbReference type="Rhea" id="RHEA-COMP:10271"/>
        <dbReference type="Rhea" id="RHEA-COMP:10272"/>
        <dbReference type="ChEBI" id="CHEBI:15378"/>
        <dbReference type="ChEBI" id="CHEBI:30011"/>
        <dbReference type="ChEBI" id="CHEBI:57856"/>
        <dbReference type="ChEBI" id="CHEBI:59789"/>
        <dbReference type="ChEBI" id="CHEBI:61891"/>
        <dbReference type="EC" id="2.1.1.297"/>
    </reaction>
</comment>
<feature type="domain" description="Methyltransferase small" evidence="6">
    <location>
        <begin position="115"/>
        <end position="193"/>
    </location>
</feature>
<dbReference type="NCBIfam" id="TIGR00536">
    <property type="entry name" value="hemK_fam"/>
    <property type="match status" value="1"/>
</dbReference>
<name>A0A9W6MVH4_9HYPH</name>
<comment type="caution">
    <text evidence="8">The sequence shown here is derived from an EMBL/GenBank/DDBJ whole genome shotgun (WGS) entry which is preliminary data.</text>
</comment>
<feature type="binding site" evidence="5">
    <location>
        <position position="144"/>
    </location>
    <ligand>
        <name>S-adenosyl-L-methionine</name>
        <dbReference type="ChEBI" id="CHEBI:59789"/>
    </ligand>
</feature>
<feature type="binding site" evidence="5">
    <location>
        <position position="187"/>
    </location>
    <ligand>
        <name>S-adenosyl-L-methionine</name>
        <dbReference type="ChEBI" id="CHEBI:59789"/>
    </ligand>
</feature>
<dbReference type="InterPro" id="IPR002052">
    <property type="entry name" value="DNA_methylase_N6_adenine_CS"/>
</dbReference>
<dbReference type="EMBL" id="BSFI01000008">
    <property type="protein sequence ID" value="GLK68439.1"/>
    <property type="molecule type" value="Genomic_DNA"/>
</dbReference>
<reference evidence="8" key="1">
    <citation type="journal article" date="2014" name="Int. J. Syst. Evol. Microbiol.">
        <title>Complete genome sequence of Corynebacterium casei LMG S-19264T (=DSM 44701T), isolated from a smear-ripened cheese.</title>
        <authorList>
            <consortium name="US DOE Joint Genome Institute (JGI-PGF)"/>
            <person name="Walter F."/>
            <person name="Albersmeier A."/>
            <person name="Kalinowski J."/>
            <person name="Ruckert C."/>
        </authorList>
    </citation>
    <scope>NUCLEOTIDE SEQUENCE</scope>
    <source>
        <strain evidence="8">VKM B-2347</strain>
    </source>
</reference>
<keyword evidence="3 5" id="KW-0949">S-adenosyl-L-methionine</keyword>
<evidence type="ECO:0000256" key="5">
    <source>
        <dbReference type="HAMAP-Rule" id="MF_02126"/>
    </source>
</evidence>
<dbReference type="RefSeq" id="WP_271168678.1">
    <property type="nucleotide sequence ID" value="NZ_BSFI01000008.1"/>
</dbReference>
<dbReference type="InterPro" id="IPR050320">
    <property type="entry name" value="N5-glutamine_MTase"/>
</dbReference>
<dbReference type="InterPro" id="IPR029063">
    <property type="entry name" value="SAM-dependent_MTases_sf"/>
</dbReference>
<dbReference type="GO" id="GO:0032259">
    <property type="term" value="P:methylation"/>
    <property type="evidence" value="ECO:0007669"/>
    <property type="project" value="UniProtKB-KW"/>
</dbReference>
<dbReference type="CDD" id="cd02440">
    <property type="entry name" value="AdoMet_MTases"/>
    <property type="match status" value="1"/>
</dbReference>
<dbReference type="InterPro" id="IPR004556">
    <property type="entry name" value="HemK-like"/>
</dbReference>
<evidence type="ECO:0000256" key="3">
    <source>
        <dbReference type="ARBA" id="ARBA00022691"/>
    </source>
</evidence>
<dbReference type="SUPFAM" id="SSF53335">
    <property type="entry name" value="S-adenosyl-L-methionine-dependent methyltransferases"/>
    <property type="match status" value="1"/>
</dbReference>
<dbReference type="InterPro" id="IPR019874">
    <property type="entry name" value="RF_methyltr_PrmC"/>
</dbReference>
<evidence type="ECO:0000256" key="1">
    <source>
        <dbReference type="ARBA" id="ARBA00022603"/>
    </source>
</evidence>
<dbReference type="InterPro" id="IPR040758">
    <property type="entry name" value="PrmC_N"/>
</dbReference>
<evidence type="ECO:0000256" key="4">
    <source>
        <dbReference type="ARBA" id="ARBA00048391"/>
    </source>
</evidence>
<dbReference type="HAMAP" id="MF_02126">
    <property type="entry name" value="RF_methyltr_PrmC"/>
    <property type="match status" value="1"/>
</dbReference>
<dbReference type="Gene3D" id="3.40.50.150">
    <property type="entry name" value="Vaccinia Virus protein VP39"/>
    <property type="match status" value="1"/>
</dbReference>
<feature type="binding site" evidence="5">
    <location>
        <begin position="187"/>
        <end position="190"/>
    </location>
    <ligand>
        <name>substrate</name>
    </ligand>
</feature>
<dbReference type="GO" id="GO:0102559">
    <property type="term" value="F:peptide chain release factor N(5)-glutamine methyltransferase activity"/>
    <property type="evidence" value="ECO:0007669"/>
    <property type="project" value="UniProtKB-EC"/>
</dbReference>
<evidence type="ECO:0000256" key="2">
    <source>
        <dbReference type="ARBA" id="ARBA00022679"/>
    </source>
</evidence>
<sequence>MTRREAVRRAAARLAAADVASPQLDARLLALEAFGIDHAILLADGNVPIALGDSDCLDRLVERRIAGEPVARITGRREFWGLDFALAPETLVPRPDTETVVEAALAEVGDPDRPLRVLDLGTGSGCLLLAVMSELPEAFGVGVDLSPVAAATARANAQALGLGGRTGFVVGDWSASISGSFDLVVSNPPYIVSGEIAELDKDVRDHDPRLALDGGPDGLHHYREILGQAAPLLSPGAAMVLELGAGQGPEVSGLALDAGLKIRRIVPDLAGVPRALVAGRGPMSGNR</sequence>
<organism evidence="8 9">
    <name type="scientific">Hansschlegelia plantiphila</name>
    <dbReference type="NCBI Taxonomy" id="374655"/>
    <lineage>
        <taxon>Bacteria</taxon>
        <taxon>Pseudomonadati</taxon>
        <taxon>Pseudomonadota</taxon>
        <taxon>Alphaproteobacteria</taxon>
        <taxon>Hyphomicrobiales</taxon>
        <taxon>Methylopilaceae</taxon>
        <taxon>Hansschlegelia</taxon>
    </lineage>
</organism>
<keyword evidence="2 5" id="KW-0808">Transferase</keyword>
<comment type="function">
    <text evidence="5">Methylates the class 1 translation termination release factors RF1/PrfA and RF2/PrfB on the glutamine residue of the universally conserved GGQ motif.</text>
</comment>
<dbReference type="PROSITE" id="PS00092">
    <property type="entry name" value="N6_MTASE"/>
    <property type="match status" value="1"/>
</dbReference>
<proteinExistence type="inferred from homology"/>
<evidence type="ECO:0000313" key="9">
    <source>
        <dbReference type="Proteomes" id="UP001143372"/>
    </source>
</evidence>
<dbReference type="Proteomes" id="UP001143372">
    <property type="component" value="Unassembled WGS sequence"/>
</dbReference>
<keyword evidence="1 5" id="KW-0489">Methyltransferase</keyword>
<feature type="binding site" evidence="5">
    <location>
        <position position="173"/>
    </location>
    <ligand>
        <name>S-adenosyl-L-methionine</name>
        <dbReference type="ChEBI" id="CHEBI:59789"/>
    </ligand>
</feature>
<evidence type="ECO:0000313" key="8">
    <source>
        <dbReference type="EMBL" id="GLK68439.1"/>
    </source>
</evidence>